<dbReference type="Proteomes" id="UP000478052">
    <property type="component" value="Unassembled WGS sequence"/>
</dbReference>
<evidence type="ECO:0000313" key="2">
    <source>
        <dbReference type="Proteomes" id="UP000478052"/>
    </source>
</evidence>
<name>A0A6G0VPF7_APHCR</name>
<accession>A0A6G0VPF7</accession>
<protein>
    <submittedName>
        <fullName evidence="1">Uncharacterized protein</fullName>
    </submittedName>
</protein>
<reference evidence="1 2" key="1">
    <citation type="submission" date="2019-08" db="EMBL/GenBank/DDBJ databases">
        <title>Whole genome of Aphis craccivora.</title>
        <authorList>
            <person name="Voronova N.V."/>
            <person name="Shulinski R.S."/>
            <person name="Bandarenka Y.V."/>
            <person name="Zhorov D.G."/>
            <person name="Warner D."/>
        </authorList>
    </citation>
    <scope>NUCLEOTIDE SEQUENCE [LARGE SCALE GENOMIC DNA]</scope>
    <source>
        <strain evidence="1">180601</strain>
        <tissue evidence="1">Whole Body</tissue>
    </source>
</reference>
<dbReference type="OrthoDB" id="7476629at2759"/>
<evidence type="ECO:0000313" key="1">
    <source>
        <dbReference type="EMBL" id="KAF0699403.1"/>
    </source>
</evidence>
<dbReference type="EMBL" id="VUJU01014875">
    <property type="protein sequence ID" value="KAF0699403.1"/>
    <property type="molecule type" value="Genomic_DNA"/>
</dbReference>
<feature type="non-terminal residue" evidence="1">
    <location>
        <position position="1"/>
    </location>
</feature>
<sequence length="56" mass="6658">KSVICDQVFFNMRRFLVLTSDKNDASQLKKQRLQEEKEDDPGKINNIQEQDLLNYL</sequence>
<keyword evidence="2" id="KW-1185">Reference proteome</keyword>
<organism evidence="1 2">
    <name type="scientific">Aphis craccivora</name>
    <name type="common">Cowpea aphid</name>
    <dbReference type="NCBI Taxonomy" id="307492"/>
    <lineage>
        <taxon>Eukaryota</taxon>
        <taxon>Metazoa</taxon>
        <taxon>Ecdysozoa</taxon>
        <taxon>Arthropoda</taxon>
        <taxon>Hexapoda</taxon>
        <taxon>Insecta</taxon>
        <taxon>Pterygota</taxon>
        <taxon>Neoptera</taxon>
        <taxon>Paraneoptera</taxon>
        <taxon>Hemiptera</taxon>
        <taxon>Sternorrhyncha</taxon>
        <taxon>Aphidomorpha</taxon>
        <taxon>Aphidoidea</taxon>
        <taxon>Aphididae</taxon>
        <taxon>Aphidini</taxon>
        <taxon>Aphis</taxon>
        <taxon>Aphis</taxon>
    </lineage>
</organism>
<comment type="caution">
    <text evidence="1">The sequence shown here is derived from an EMBL/GenBank/DDBJ whole genome shotgun (WGS) entry which is preliminary data.</text>
</comment>
<dbReference type="AlphaFoldDB" id="A0A6G0VPF7"/>
<gene>
    <name evidence="1" type="ORF">FWK35_00037633</name>
</gene>
<proteinExistence type="predicted"/>